<evidence type="ECO:0000256" key="1">
    <source>
        <dbReference type="SAM" id="Phobius"/>
    </source>
</evidence>
<keyword evidence="1" id="KW-1133">Transmembrane helix</keyword>
<sequence length="214" mass="24133">MKRIAFWLLVMLFVKVLGSIVFEYRNYFPANFESNFLVGREAFFSGSYRVAFYTHILCGPISLLVAAFLIFSGSRKALSHWHRRLGKLLASLVLLVLLPSGLVMATRALTGPVAGAAFFVQTFATALCVGFASWYASRRRFNQHRAWATRTFILLCSPLLLRLITGATVAFELESSWTYRFAAWGSWLIPLAVYECRNSILRRSIARSIKGTLS</sequence>
<evidence type="ECO:0000313" key="3">
    <source>
        <dbReference type="Proteomes" id="UP000322214"/>
    </source>
</evidence>
<dbReference type="KEGG" id="mff:MFFC18_06270"/>
<dbReference type="Proteomes" id="UP000322214">
    <property type="component" value="Chromosome"/>
</dbReference>
<proteinExistence type="predicted"/>
<dbReference type="EMBL" id="CP042912">
    <property type="protein sequence ID" value="QEG20776.1"/>
    <property type="molecule type" value="Genomic_DNA"/>
</dbReference>
<gene>
    <name evidence="2" type="ORF">MFFC18_06270</name>
</gene>
<keyword evidence="1" id="KW-0812">Transmembrane</keyword>
<dbReference type="STRING" id="980251.GCA_001642875_03074"/>
<evidence type="ECO:0000313" key="2">
    <source>
        <dbReference type="EMBL" id="QEG20776.1"/>
    </source>
</evidence>
<dbReference type="Pfam" id="PF10067">
    <property type="entry name" value="DUF2306"/>
    <property type="match status" value="1"/>
</dbReference>
<feature type="transmembrane region" description="Helical" evidence="1">
    <location>
        <begin position="177"/>
        <end position="194"/>
    </location>
</feature>
<keyword evidence="3" id="KW-1185">Reference proteome</keyword>
<feature type="transmembrane region" description="Helical" evidence="1">
    <location>
        <begin position="147"/>
        <end position="171"/>
    </location>
</feature>
<accession>A0A5B9P835</accession>
<keyword evidence="1" id="KW-0472">Membrane</keyword>
<feature type="transmembrane region" description="Helical" evidence="1">
    <location>
        <begin position="85"/>
        <end position="106"/>
    </location>
</feature>
<evidence type="ECO:0008006" key="4">
    <source>
        <dbReference type="Google" id="ProtNLM"/>
    </source>
</evidence>
<reference evidence="2 3" key="1">
    <citation type="submission" date="2019-08" db="EMBL/GenBank/DDBJ databases">
        <title>Deep-cultivation of Planctomycetes and their phenomic and genomic characterization uncovers novel biology.</title>
        <authorList>
            <person name="Wiegand S."/>
            <person name="Jogler M."/>
            <person name="Boedeker C."/>
            <person name="Pinto D."/>
            <person name="Vollmers J."/>
            <person name="Rivas-Marin E."/>
            <person name="Kohn T."/>
            <person name="Peeters S.H."/>
            <person name="Heuer A."/>
            <person name="Rast P."/>
            <person name="Oberbeckmann S."/>
            <person name="Bunk B."/>
            <person name="Jeske O."/>
            <person name="Meyerdierks A."/>
            <person name="Storesund J.E."/>
            <person name="Kallscheuer N."/>
            <person name="Luecker S."/>
            <person name="Lage O.M."/>
            <person name="Pohl T."/>
            <person name="Merkel B.J."/>
            <person name="Hornburger P."/>
            <person name="Mueller R.-W."/>
            <person name="Bruemmer F."/>
            <person name="Labrenz M."/>
            <person name="Spormann A.M."/>
            <person name="Op den Camp H."/>
            <person name="Overmann J."/>
            <person name="Amann R."/>
            <person name="Jetten M.S.M."/>
            <person name="Mascher T."/>
            <person name="Medema M.H."/>
            <person name="Devos D.P."/>
            <person name="Kaster A.-K."/>
            <person name="Ovreas L."/>
            <person name="Rohde M."/>
            <person name="Galperin M.Y."/>
            <person name="Jogler C."/>
        </authorList>
    </citation>
    <scope>NUCLEOTIDE SEQUENCE [LARGE SCALE GENOMIC DNA]</scope>
    <source>
        <strain evidence="2 3">FC18</strain>
    </source>
</reference>
<protein>
    <recommendedName>
        <fullName evidence="4">Membrane protein (DUF2306)</fullName>
    </recommendedName>
</protein>
<feature type="transmembrane region" description="Helical" evidence="1">
    <location>
        <begin position="112"/>
        <end position="135"/>
    </location>
</feature>
<name>A0A5B9P835_9BACT</name>
<feature type="transmembrane region" description="Helical" evidence="1">
    <location>
        <begin position="50"/>
        <end position="73"/>
    </location>
</feature>
<dbReference type="AlphaFoldDB" id="A0A5B9P835"/>
<organism evidence="2 3">
    <name type="scientific">Mariniblastus fucicola</name>
    <dbReference type="NCBI Taxonomy" id="980251"/>
    <lineage>
        <taxon>Bacteria</taxon>
        <taxon>Pseudomonadati</taxon>
        <taxon>Planctomycetota</taxon>
        <taxon>Planctomycetia</taxon>
        <taxon>Pirellulales</taxon>
        <taxon>Pirellulaceae</taxon>
        <taxon>Mariniblastus</taxon>
    </lineage>
</organism>
<dbReference type="InterPro" id="IPR018750">
    <property type="entry name" value="DUF2306_membrane"/>
</dbReference>